<dbReference type="Gene3D" id="3.10.450.50">
    <property type="match status" value="1"/>
</dbReference>
<dbReference type="PANTHER" id="PTHR12558">
    <property type="entry name" value="CELL DIVISION CYCLE 16,23,27"/>
    <property type="match status" value="1"/>
</dbReference>
<feature type="chain" id="PRO_5022136607" evidence="2">
    <location>
        <begin position="30"/>
        <end position="353"/>
    </location>
</feature>
<reference evidence="4 5" key="1">
    <citation type="submission" date="2019-07" db="EMBL/GenBank/DDBJ databases">
        <title>Caenimonas sedimenti sp. nov., isolated from activated sludge.</title>
        <authorList>
            <person name="Xu J."/>
        </authorList>
    </citation>
    <scope>NUCLEOTIDE SEQUENCE [LARGE SCALE GENOMIC DNA]</scope>
    <source>
        <strain evidence="4 5">HX-9-20</strain>
    </source>
</reference>
<protein>
    <submittedName>
        <fullName evidence="4">Tetratricopeptide repeat protein</fullName>
    </submittedName>
</protein>
<evidence type="ECO:0000313" key="5">
    <source>
        <dbReference type="Proteomes" id="UP000318199"/>
    </source>
</evidence>
<dbReference type="Pfam" id="PF13432">
    <property type="entry name" value="TPR_16"/>
    <property type="match status" value="1"/>
</dbReference>
<dbReference type="PANTHER" id="PTHR12558:SF33">
    <property type="entry name" value="BLL7664 PROTEIN"/>
    <property type="match status" value="1"/>
</dbReference>
<dbReference type="AlphaFoldDB" id="A0A562ZL68"/>
<dbReference type="InterPro" id="IPR019734">
    <property type="entry name" value="TPR_rpt"/>
</dbReference>
<dbReference type="Pfam" id="PF13414">
    <property type="entry name" value="TPR_11"/>
    <property type="match status" value="1"/>
</dbReference>
<comment type="caution">
    <text evidence="4">The sequence shown here is derived from an EMBL/GenBank/DDBJ whole genome shotgun (WGS) entry which is preliminary data.</text>
</comment>
<dbReference type="SUPFAM" id="SSF54427">
    <property type="entry name" value="NTF2-like"/>
    <property type="match status" value="1"/>
</dbReference>
<proteinExistence type="predicted"/>
<organism evidence="4 5">
    <name type="scientific">Caenimonas sedimenti</name>
    <dbReference type="NCBI Taxonomy" id="2596921"/>
    <lineage>
        <taxon>Bacteria</taxon>
        <taxon>Pseudomonadati</taxon>
        <taxon>Pseudomonadota</taxon>
        <taxon>Betaproteobacteria</taxon>
        <taxon>Burkholderiales</taxon>
        <taxon>Comamonadaceae</taxon>
        <taxon>Caenimonas</taxon>
    </lineage>
</organism>
<dbReference type="SMART" id="SM00028">
    <property type="entry name" value="TPR"/>
    <property type="match status" value="3"/>
</dbReference>
<gene>
    <name evidence="4" type="ORF">FN976_20380</name>
</gene>
<feature type="repeat" description="TPR" evidence="1">
    <location>
        <begin position="96"/>
        <end position="129"/>
    </location>
</feature>
<dbReference type="EMBL" id="VOBQ01000016">
    <property type="protein sequence ID" value="TWO69096.1"/>
    <property type="molecule type" value="Genomic_DNA"/>
</dbReference>
<sequence length="353" mass="36670">MTLARNRLPKTLGLAVLAAALLASPLVRADEYGDVSQLLRSGKLPEALAKADQYLAGKPKDPQMRFLKGVIQTESGRTPDAIATFTKLTEDYPELPEPYNNLAVLHAGAGQFDKARAALEMAIRTNPSYATAHENLGDVYAKLASQAYSRALQLDSGNTAVQPKLALIRELFSTTAKSGVAAARPAGTAVAAAPAAARPPATAPATAAPAPAVAAAPSAAPAATPSAAAAPSAPAATAAGGGSKDVEAAVLAWAAAWSSKDMGGYLGAYGKEFDPPGSQSRRDWEEERRARIVGKNRIAVRVSDLQVSVNGNRAVARFKQAYSADALNVSSRKTLELVKSGERWMIVRESTGA</sequence>
<dbReference type="OrthoDB" id="5294075at2"/>
<evidence type="ECO:0000256" key="2">
    <source>
        <dbReference type="SAM" id="SignalP"/>
    </source>
</evidence>
<keyword evidence="5" id="KW-1185">Reference proteome</keyword>
<dbReference type="SUPFAM" id="SSF48452">
    <property type="entry name" value="TPR-like"/>
    <property type="match status" value="1"/>
</dbReference>
<feature type="signal peptide" evidence="2">
    <location>
        <begin position="1"/>
        <end position="29"/>
    </location>
</feature>
<evidence type="ECO:0000313" key="4">
    <source>
        <dbReference type="EMBL" id="TWO69096.1"/>
    </source>
</evidence>
<evidence type="ECO:0000256" key="1">
    <source>
        <dbReference type="PROSITE-ProRule" id="PRU00339"/>
    </source>
</evidence>
<evidence type="ECO:0000259" key="3">
    <source>
        <dbReference type="Pfam" id="PF24125"/>
    </source>
</evidence>
<feature type="domain" description="Cds6 C-terminal" evidence="3">
    <location>
        <begin position="246"/>
        <end position="349"/>
    </location>
</feature>
<dbReference type="Gene3D" id="1.25.40.10">
    <property type="entry name" value="Tetratricopeptide repeat domain"/>
    <property type="match status" value="1"/>
</dbReference>
<dbReference type="Pfam" id="PF24125">
    <property type="entry name" value="Cds6_C"/>
    <property type="match status" value="1"/>
</dbReference>
<dbReference type="InterPro" id="IPR011990">
    <property type="entry name" value="TPR-like_helical_dom_sf"/>
</dbReference>
<dbReference type="InterPro" id="IPR032710">
    <property type="entry name" value="NTF2-like_dom_sf"/>
</dbReference>
<keyword evidence="1" id="KW-0802">TPR repeat</keyword>
<accession>A0A562ZL68</accession>
<dbReference type="RefSeq" id="WP_145894906.1">
    <property type="nucleotide sequence ID" value="NZ_VOBQ01000016.1"/>
</dbReference>
<keyword evidence="2" id="KW-0732">Signal</keyword>
<dbReference type="PROSITE" id="PS50005">
    <property type="entry name" value="TPR"/>
    <property type="match status" value="1"/>
</dbReference>
<dbReference type="InterPro" id="IPR056203">
    <property type="entry name" value="Cds6_C"/>
</dbReference>
<dbReference type="Proteomes" id="UP000318199">
    <property type="component" value="Unassembled WGS sequence"/>
</dbReference>
<name>A0A562ZL68_9BURK</name>